<dbReference type="AlphaFoldDB" id="A0AAW1HGA7"/>
<accession>A0AAW1HGA7</accession>
<name>A0AAW1HGA7_POPJA</name>
<evidence type="ECO:0000313" key="3">
    <source>
        <dbReference type="EMBL" id="KAK9675307.1"/>
    </source>
</evidence>
<keyword evidence="1" id="KW-0175">Coiled coil</keyword>
<feature type="region of interest" description="Disordered" evidence="2">
    <location>
        <begin position="130"/>
        <end position="156"/>
    </location>
</feature>
<protein>
    <submittedName>
        <fullName evidence="3">Uncharacterized protein</fullName>
    </submittedName>
</protein>
<comment type="caution">
    <text evidence="3">The sequence shown here is derived from an EMBL/GenBank/DDBJ whole genome shotgun (WGS) entry which is preliminary data.</text>
</comment>
<keyword evidence="4" id="KW-1185">Reference proteome</keyword>
<sequence length="171" mass="20797">MSSSAHNLIEKNKLLKEQIWYKKLKLKNLKRKNRRLEEELFQTRFSITTLLRRFKPYPDVCDNINDGYQQVSDYLEQLELNNRELEELSKDKFNQFSTTTSRRRLQQEEHLKQISDDYKPSVQTSQFQRALDESEERFQENTRKLPKKGSKKTPENLTQHMRRIFLIFRKP</sequence>
<dbReference type="EMBL" id="JASPKY010001178">
    <property type="protein sequence ID" value="KAK9675307.1"/>
    <property type="molecule type" value="Genomic_DNA"/>
</dbReference>
<dbReference type="Proteomes" id="UP001458880">
    <property type="component" value="Unassembled WGS sequence"/>
</dbReference>
<organism evidence="3 4">
    <name type="scientific">Popillia japonica</name>
    <name type="common">Japanese beetle</name>
    <dbReference type="NCBI Taxonomy" id="7064"/>
    <lineage>
        <taxon>Eukaryota</taxon>
        <taxon>Metazoa</taxon>
        <taxon>Ecdysozoa</taxon>
        <taxon>Arthropoda</taxon>
        <taxon>Hexapoda</taxon>
        <taxon>Insecta</taxon>
        <taxon>Pterygota</taxon>
        <taxon>Neoptera</taxon>
        <taxon>Endopterygota</taxon>
        <taxon>Coleoptera</taxon>
        <taxon>Polyphaga</taxon>
        <taxon>Scarabaeiformia</taxon>
        <taxon>Scarabaeidae</taxon>
        <taxon>Rutelinae</taxon>
        <taxon>Popillia</taxon>
    </lineage>
</organism>
<evidence type="ECO:0000256" key="1">
    <source>
        <dbReference type="SAM" id="Coils"/>
    </source>
</evidence>
<feature type="coiled-coil region" evidence="1">
    <location>
        <begin position="19"/>
        <end position="95"/>
    </location>
</feature>
<reference evidence="3 4" key="1">
    <citation type="journal article" date="2024" name="BMC Genomics">
        <title>De novo assembly and annotation of Popillia japonica's genome with initial clues to its potential as an invasive pest.</title>
        <authorList>
            <person name="Cucini C."/>
            <person name="Boschi S."/>
            <person name="Funari R."/>
            <person name="Cardaioli E."/>
            <person name="Iannotti N."/>
            <person name="Marturano G."/>
            <person name="Paoli F."/>
            <person name="Bruttini M."/>
            <person name="Carapelli A."/>
            <person name="Frati F."/>
            <person name="Nardi F."/>
        </authorList>
    </citation>
    <scope>NUCLEOTIDE SEQUENCE [LARGE SCALE GENOMIC DNA]</scope>
    <source>
        <strain evidence="3">DMR45628</strain>
    </source>
</reference>
<gene>
    <name evidence="3" type="ORF">QE152_g40462</name>
</gene>
<evidence type="ECO:0000256" key="2">
    <source>
        <dbReference type="SAM" id="MobiDB-lite"/>
    </source>
</evidence>
<evidence type="ECO:0000313" key="4">
    <source>
        <dbReference type="Proteomes" id="UP001458880"/>
    </source>
</evidence>
<feature type="compositionally biased region" description="Basic and acidic residues" evidence="2">
    <location>
        <begin position="130"/>
        <end position="143"/>
    </location>
</feature>
<proteinExistence type="predicted"/>